<organism evidence="1 2">
    <name type="scientific">Macrococcus brunensis</name>
    <dbReference type="NCBI Taxonomy" id="198483"/>
    <lineage>
        <taxon>Bacteria</taxon>
        <taxon>Bacillati</taxon>
        <taxon>Bacillota</taxon>
        <taxon>Bacilli</taxon>
        <taxon>Bacillales</taxon>
        <taxon>Staphylococcaceae</taxon>
        <taxon>Macrococcus</taxon>
    </lineage>
</organism>
<reference evidence="1 2" key="1">
    <citation type="submission" date="2019-01" db="EMBL/GenBank/DDBJ databases">
        <title>Draft genome sequences of the type strains of six Macrococcus species.</title>
        <authorList>
            <person name="Mazhar S."/>
            <person name="Altermann E."/>
            <person name="Hill C."/>
            <person name="Mcauliffe O."/>
        </authorList>
    </citation>
    <scope>NUCLEOTIDE SEQUENCE [LARGE SCALE GENOMIC DNA]</scope>
    <source>
        <strain evidence="1 2">CCM4811</strain>
    </source>
</reference>
<accession>A0A4R6BBU8</accession>
<comment type="caution">
    <text evidence="1">The sequence shown here is derived from an EMBL/GenBank/DDBJ whole genome shotgun (WGS) entry which is preliminary data.</text>
</comment>
<dbReference type="EMBL" id="SCWA01000015">
    <property type="protein sequence ID" value="TDL95305.1"/>
    <property type="molecule type" value="Genomic_DNA"/>
</dbReference>
<dbReference type="OrthoDB" id="2418600at2"/>
<evidence type="ECO:0000313" key="1">
    <source>
        <dbReference type="EMBL" id="TDL95305.1"/>
    </source>
</evidence>
<dbReference type="RefSeq" id="WP_133432403.1">
    <property type="nucleotide sequence ID" value="NZ_SCWA01000015.1"/>
</dbReference>
<proteinExistence type="predicted"/>
<gene>
    <name evidence="1" type="ORF">ERX27_08450</name>
</gene>
<keyword evidence="2" id="KW-1185">Reference proteome</keyword>
<dbReference type="AlphaFoldDB" id="A0A4R6BBU8"/>
<name>A0A4R6BBU8_9STAP</name>
<sequence>MAKEKIFSSLLVTTEESILVEDIGNKQMKLPSVMKRSNQSIQQSANNFAASLHKQLKVGGILFVVEDKKLMKTFLSASTVNATSFVFNVRNHDEFKVKKPYVWLSFDHLDQLDIADELKKIIISNQVIKSSVPLVNLH</sequence>
<dbReference type="Proteomes" id="UP000295310">
    <property type="component" value="Unassembled WGS sequence"/>
</dbReference>
<protein>
    <submittedName>
        <fullName evidence="1">Uncharacterized protein</fullName>
    </submittedName>
</protein>
<evidence type="ECO:0000313" key="2">
    <source>
        <dbReference type="Proteomes" id="UP000295310"/>
    </source>
</evidence>